<dbReference type="Proteomes" id="UP000256514">
    <property type="component" value="Unassembled WGS sequence"/>
</dbReference>
<dbReference type="AlphaFoldDB" id="A0A3D8IPR1"/>
<evidence type="ECO:0000256" key="2">
    <source>
        <dbReference type="ARBA" id="ARBA00022723"/>
    </source>
</evidence>
<evidence type="ECO:0000313" key="8">
    <source>
        <dbReference type="Proteomes" id="UP000256514"/>
    </source>
</evidence>
<proteinExistence type="predicted"/>
<keyword evidence="5" id="KW-1133">Transmembrane helix</keyword>
<keyword evidence="2 4" id="KW-0479">Metal-binding</keyword>
<comment type="caution">
    <text evidence="7">The sequence shown here is derived from an EMBL/GenBank/DDBJ whole genome shotgun (WGS) entry which is preliminary data.</text>
</comment>
<dbReference type="EMBL" id="NXLT01000004">
    <property type="protein sequence ID" value="RDU66905.1"/>
    <property type="molecule type" value="Genomic_DNA"/>
</dbReference>
<feature type="domain" description="Cytochrome c" evidence="6">
    <location>
        <begin position="51"/>
        <end position="152"/>
    </location>
</feature>
<evidence type="ECO:0000256" key="3">
    <source>
        <dbReference type="ARBA" id="ARBA00023004"/>
    </source>
</evidence>
<dbReference type="Gene3D" id="1.20.5.100">
    <property type="entry name" value="Cytochrome c1, transmembrane anchor, C-terminal"/>
    <property type="match status" value="1"/>
</dbReference>
<evidence type="ECO:0000256" key="1">
    <source>
        <dbReference type="ARBA" id="ARBA00022617"/>
    </source>
</evidence>
<accession>A0A3D8IPR1</accession>
<keyword evidence="5" id="KW-0472">Membrane</keyword>
<dbReference type="GO" id="GO:0046872">
    <property type="term" value="F:metal ion binding"/>
    <property type="evidence" value="ECO:0007669"/>
    <property type="project" value="UniProtKB-KW"/>
</dbReference>
<feature type="transmembrane region" description="Helical" evidence="5">
    <location>
        <begin position="342"/>
        <end position="360"/>
    </location>
</feature>
<name>A0A3D8IPR1_9HELI</name>
<dbReference type="Pfam" id="PF00034">
    <property type="entry name" value="Cytochrom_C"/>
    <property type="match status" value="1"/>
</dbReference>
<keyword evidence="8" id="KW-1185">Reference proteome</keyword>
<dbReference type="PIRSF" id="PIRSF019225">
    <property type="entry name" value="Ubol_Cyt_c_Rdtase_Cyt_c_su_prd"/>
    <property type="match status" value="1"/>
</dbReference>
<protein>
    <submittedName>
        <fullName evidence="7">Ubiquinol cytochrome C oxidoreductase</fullName>
    </submittedName>
</protein>
<gene>
    <name evidence="7" type="ORF">CQA54_05985</name>
</gene>
<keyword evidence="5" id="KW-0812">Transmembrane</keyword>
<sequence length="369" mass="40688">MREIKILAIVVVIVGVLYWGVEPLAHSVFHPKSAPSDFAFRDLDRVDLSKADAQRGKDLVEANCAACHNIKAIGIDNGVVAFPAGNGEITTPDLSTAGALYDENFLATLIVDPVKAVKLGHKFSDENPFPMTAYDGDKQDVADMVAFLKSIGATSLKYNVLDSDEYVAKKDALANSALSDSQKEVELAKIEKQLTNKAVFKDACSRCHTIKYDEPKTKAQMEADEVKKANIRGYLGAEAPDLSMMIRSKGEHYLEGFINDPQKVSYNAIKQAIIAKEGSLPENSAKSEWQDNDDYSNLAKELGVMPNGLSMPRTGLTQESQEHVIAYLESIGDSKKAERENLGVYIIIFFAILSVLAFLWKRKIWKDLH</sequence>
<feature type="domain" description="Cytochrome c" evidence="6">
    <location>
        <begin position="191"/>
        <end position="332"/>
    </location>
</feature>
<organism evidence="7 8">
    <name type="scientific">Helicobacter equorum</name>
    <dbReference type="NCBI Taxonomy" id="361872"/>
    <lineage>
        <taxon>Bacteria</taxon>
        <taxon>Pseudomonadati</taxon>
        <taxon>Campylobacterota</taxon>
        <taxon>Epsilonproteobacteria</taxon>
        <taxon>Campylobacterales</taxon>
        <taxon>Helicobacteraceae</taxon>
        <taxon>Helicobacter</taxon>
    </lineage>
</organism>
<dbReference type="GO" id="GO:0020037">
    <property type="term" value="F:heme binding"/>
    <property type="evidence" value="ECO:0007669"/>
    <property type="project" value="InterPro"/>
</dbReference>
<keyword evidence="3 4" id="KW-0408">Iron</keyword>
<dbReference type="OrthoDB" id="5351961at2"/>
<evidence type="ECO:0000256" key="4">
    <source>
        <dbReference type="PROSITE-ProRule" id="PRU00433"/>
    </source>
</evidence>
<keyword evidence="1 4" id="KW-0349">Heme</keyword>
<dbReference type="InterPro" id="IPR036909">
    <property type="entry name" value="Cyt_c-like_dom_sf"/>
</dbReference>
<dbReference type="RefSeq" id="WP_115571220.1">
    <property type="nucleotide sequence ID" value="NZ_NXLT01000004.1"/>
</dbReference>
<dbReference type="SUPFAM" id="SSF46626">
    <property type="entry name" value="Cytochrome c"/>
    <property type="match status" value="2"/>
</dbReference>
<evidence type="ECO:0000259" key="6">
    <source>
        <dbReference type="PROSITE" id="PS51007"/>
    </source>
</evidence>
<dbReference type="GO" id="GO:0009055">
    <property type="term" value="F:electron transfer activity"/>
    <property type="evidence" value="ECO:0007669"/>
    <property type="project" value="InterPro"/>
</dbReference>
<reference evidence="7 8" key="1">
    <citation type="submission" date="2018-04" db="EMBL/GenBank/DDBJ databases">
        <title>Novel Campyloabacter and Helicobacter Species and Strains.</title>
        <authorList>
            <person name="Mannion A.J."/>
            <person name="Shen Z."/>
            <person name="Fox J.G."/>
        </authorList>
    </citation>
    <scope>NUCLEOTIDE SEQUENCE [LARGE SCALE GENOMIC DNA]</scope>
    <source>
        <strain evidence="7 8">MIT 12-6600</strain>
    </source>
</reference>
<evidence type="ECO:0000256" key="5">
    <source>
        <dbReference type="SAM" id="Phobius"/>
    </source>
</evidence>
<evidence type="ECO:0000313" key="7">
    <source>
        <dbReference type="EMBL" id="RDU66905.1"/>
    </source>
</evidence>
<dbReference type="Gene3D" id="1.10.760.10">
    <property type="entry name" value="Cytochrome c-like domain"/>
    <property type="match status" value="2"/>
</dbReference>
<dbReference type="InterPro" id="IPR009056">
    <property type="entry name" value="Cyt_c-like_dom"/>
</dbReference>
<dbReference type="PROSITE" id="PS51007">
    <property type="entry name" value="CYTC"/>
    <property type="match status" value="2"/>
</dbReference>
<dbReference type="InterPro" id="IPR021195">
    <property type="entry name" value="Ubol_Cyt_c_Rdtase_Cyt_c_su_prd"/>
</dbReference>